<dbReference type="RefSeq" id="WP_187026456.1">
    <property type="nucleotide sequence ID" value="NZ_JACRUP010000009.1"/>
</dbReference>
<evidence type="ECO:0000313" key="7">
    <source>
        <dbReference type="EMBL" id="MBC5851881.1"/>
    </source>
</evidence>
<comment type="subcellular location">
    <subcellularLocation>
        <location evidence="1">Membrane</location>
        <topology evidence="1">Multi-pass membrane protein</topology>
    </subcellularLocation>
</comment>
<keyword evidence="3 5" id="KW-1133">Transmembrane helix</keyword>
<sequence>MIKPYNTRYNNLISLALCSFPVFCLALGKGYNYPAILLLITSLLTFSYWGKKATFTRPVIIISITFIAYFASYLLSWFAYGGKLSDLDQASRFILVLPILFMLIHFRIRSQWFFYSLCIGAIIAGIISIIHVYHMDFSRAFTGQNSHWWLRGYMPIQSGNMAMTLGFLALAISFYALKTRQFTLLIVSLLGSFGGVLASFLSGSRGAWIAVPFVLLYLLWANKSLLNKKIIVIISVITIGIALTISSIDRVQDRVTTAVHEIQQYEQDNRYSSLGIRFELWKNALLTFKTSPLIGVGEVERYTLQKTHGDQGLIDYKVAHNFFSHAHNQYLEDLSIRGLVGLTALLALFLIPLKLSASRYVNPRNPKHQLVFQLVVVHILLFIFYQLTQAMFSHNSGTIFFSVMTVALLSLVYTVKPLENEQI</sequence>
<keyword evidence="2 5" id="KW-0812">Transmembrane</keyword>
<keyword evidence="8" id="KW-1185">Reference proteome</keyword>
<evidence type="ECO:0000313" key="8">
    <source>
        <dbReference type="Proteomes" id="UP000615796"/>
    </source>
</evidence>
<feature type="transmembrane region" description="Helical" evidence="5">
    <location>
        <begin position="182"/>
        <end position="201"/>
    </location>
</feature>
<feature type="domain" description="O-antigen ligase-related" evidence="6">
    <location>
        <begin position="194"/>
        <end position="345"/>
    </location>
</feature>
<evidence type="ECO:0000259" key="6">
    <source>
        <dbReference type="Pfam" id="PF04932"/>
    </source>
</evidence>
<feature type="transmembrane region" description="Helical" evidence="5">
    <location>
        <begin position="230"/>
        <end position="248"/>
    </location>
</feature>
<feature type="transmembrane region" description="Helical" evidence="5">
    <location>
        <begin position="153"/>
        <end position="175"/>
    </location>
</feature>
<feature type="transmembrane region" description="Helical" evidence="5">
    <location>
        <begin position="34"/>
        <end position="50"/>
    </location>
</feature>
<organism evidence="7 8">
    <name type="scientific">Vibrio metschnikovii</name>
    <dbReference type="NCBI Taxonomy" id="28172"/>
    <lineage>
        <taxon>Bacteria</taxon>
        <taxon>Pseudomonadati</taxon>
        <taxon>Pseudomonadota</taxon>
        <taxon>Gammaproteobacteria</taxon>
        <taxon>Vibrionales</taxon>
        <taxon>Vibrionaceae</taxon>
        <taxon>Vibrio</taxon>
    </lineage>
</organism>
<dbReference type="InterPro" id="IPR007016">
    <property type="entry name" value="O-antigen_ligase-rel_domated"/>
</dbReference>
<feature type="transmembrane region" description="Helical" evidence="5">
    <location>
        <begin position="12"/>
        <end position="28"/>
    </location>
</feature>
<evidence type="ECO:0000256" key="5">
    <source>
        <dbReference type="SAM" id="Phobius"/>
    </source>
</evidence>
<dbReference type="PANTHER" id="PTHR37422">
    <property type="entry name" value="TEICHURONIC ACID BIOSYNTHESIS PROTEIN TUAE"/>
    <property type="match status" value="1"/>
</dbReference>
<accession>A0A9X0RAQ4</accession>
<keyword evidence="4 5" id="KW-0472">Membrane</keyword>
<dbReference type="GO" id="GO:0016874">
    <property type="term" value="F:ligase activity"/>
    <property type="evidence" value="ECO:0007669"/>
    <property type="project" value="UniProtKB-KW"/>
</dbReference>
<feature type="transmembrane region" description="Helical" evidence="5">
    <location>
        <begin position="207"/>
        <end position="223"/>
    </location>
</feature>
<comment type="caution">
    <text evidence="7">The sequence shown here is derived from an EMBL/GenBank/DDBJ whole genome shotgun (WGS) entry which is preliminary data.</text>
</comment>
<evidence type="ECO:0000256" key="1">
    <source>
        <dbReference type="ARBA" id="ARBA00004141"/>
    </source>
</evidence>
<dbReference type="Pfam" id="PF04932">
    <property type="entry name" value="Wzy_C"/>
    <property type="match status" value="1"/>
</dbReference>
<gene>
    <name evidence="7" type="ORF">H8Q88_13300</name>
</gene>
<feature type="transmembrane region" description="Helical" evidence="5">
    <location>
        <begin position="113"/>
        <end position="133"/>
    </location>
</feature>
<dbReference type="AlphaFoldDB" id="A0A9X0RAQ4"/>
<proteinExistence type="predicted"/>
<keyword evidence="7" id="KW-0436">Ligase</keyword>
<evidence type="ECO:0000256" key="2">
    <source>
        <dbReference type="ARBA" id="ARBA00022692"/>
    </source>
</evidence>
<feature type="transmembrane region" description="Helical" evidence="5">
    <location>
        <begin position="369"/>
        <end position="387"/>
    </location>
</feature>
<reference evidence="7" key="1">
    <citation type="submission" date="2020-08" db="EMBL/GenBank/DDBJ databases">
        <title>Genome Sequencing and Pan-Genome Analysis of Migratory bird Vibrio Strains, Inner Mongolia.</title>
        <authorList>
            <person name="Zheng L."/>
        </authorList>
    </citation>
    <scope>NUCLEOTIDE SEQUENCE</scope>
    <source>
        <strain evidence="7">M13F</strain>
    </source>
</reference>
<feature type="transmembrane region" description="Helical" evidence="5">
    <location>
        <begin position="59"/>
        <end position="78"/>
    </location>
</feature>
<feature type="transmembrane region" description="Helical" evidence="5">
    <location>
        <begin position="399"/>
        <end position="415"/>
    </location>
</feature>
<evidence type="ECO:0000256" key="4">
    <source>
        <dbReference type="ARBA" id="ARBA00023136"/>
    </source>
</evidence>
<dbReference type="InterPro" id="IPR051533">
    <property type="entry name" value="WaaL-like"/>
</dbReference>
<name>A0A9X0RAQ4_VIBME</name>
<dbReference type="Proteomes" id="UP000615796">
    <property type="component" value="Unassembled WGS sequence"/>
</dbReference>
<feature type="transmembrane region" description="Helical" evidence="5">
    <location>
        <begin position="90"/>
        <end position="106"/>
    </location>
</feature>
<protein>
    <submittedName>
        <fullName evidence="7">O-antigen ligase family protein</fullName>
    </submittedName>
</protein>
<dbReference type="GO" id="GO:0016020">
    <property type="term" value="C:membrane"/>
    <property type="evidence" value="ECO:0007669"/>
    <property type="project" value="UniProtKB-SubCell"/>
</dbReference>
<feature type="transmembrane region" description="Helical" evidence="5">
    <location>
        <begin position="334"/>
        <end position="357"/>
    </location>
</feature>
<dbReference type="PANTHER" id="PTHR37422:SF17">
    <property type="entry name" value="O-ANTIGEN LIGASE"/>
    <property type="match status" value="1"/>
</dbReference>
<evidence type="ECO:0000256" key="3">
    <source>
        <dbReference type="ARBA" id="ARBA00022989"/>
    </source>
</evidence>
<dbReference type="EMBL" id="JACRUP010000009">
    <property type="protein sequence ID" value="MBC5851881.1"/>
    <property type="molecule type" value="Genomic_DNA"/>
</dbReference>